<comment type="catalytic activity">
    <reaction evidence="5">
        <text>(E)-4-coumaroyl-AMP + CoA = (E)-4-coumaroyl-CoA + AMP + H(+)</text>
        <dbReference type="Rhea" id="RHEA:72423"/>
        <dbReference type="ChEBI" id="CHEBI:15378"/>
        <dbReference type="ChEBI" id="CHEBI:57287"/>
        <dbReference type="ChEBI" id="CHEBI:85008"/>
        <dbReference type="ChEBI" id="CHEBI:192348"/>
        <dbReference type="ChEBI" id="CHEBI:456215"/>
    </reaction>
    <physiologicalReaction direction="left-to-right" evidence="5">
        <dbReference type="Rhea" id="RHEA:72424"/>
    </physiologicalReaction>
</comment>
<dbReference type="InterPro" id="IPR045851">
    <property type="entry name" value="AMP-bd_C_sf"/>
</dbReference>
<protein>
    <recommendedName>
        <fullName evidence="3">4-coumarate--CoA ligase</fullName>
        <ecNumber evidence="3">6.2.1.12</ecNumber>
    </recommendedName>
</protein>
<evidence type="ECO:0000259" key="8">
    <source>
        <dbReference type="Pfam" id="PF16177"/>
    </source>
</evidence>
<evidence type="ECO:0000259" key="7">
    <source>
        <dbReference type="Pfam" id="PF00501"/>
    </source>
</evidence>
<evidence type="ECO:0000313" key="9">
    <source>
        <dbReference type="EMBL" id="OEL35798.1"/>
    </source>
</evidence>
<dbReference type="SUPFAM" id="SSF56801">
    <property type="entry name" value="Acetyl-CoA synthetase-like"/>
    <property type="match status" value="1"/>
</dbReference>
<evidence type="ECO:0000256" key="2">
    <source>
        <dbReference type="ARBA" id="ARBA00006432"/>
    </source>
</evidence>
<dbReference type="GO" id="GO:0009698">
    <property type="term" value="P:phenylpropanoid metabolic process"/>
    <property type="evidence" value="ECO:0007669"/>
    <property type="project" value="UniProtKB-ARBA"/>
</dbReference>
<dbReference type="Gene3D" id="3.40.50.12780">
    <property type="entry name" value="N-terminal domain of ligase-like"/>
    <property type="match status" value="1"/>
</dbReference>
<keyword evidence="10" id="KW-1185">Reference proteome</keyword>
<dbReference type="OrthoDB" id="10253115at2759"/>
<dbReference type="Pfam" id="PF00501">
    <property type="entry name" value="AMP-binding"/>
    <property type="match status" value="1"/>
</dbReference>
<dbReference type="Pfam" id="PF16177">
    <property type="entry name" value="ACAS_N"/>
    <property type="match status" value="1"/>
</dbReference>
<dbReference type="GO" id="GO:0016207">
    <property type="term" value="F:4-coumarate-CoA ligase activity"/>
    <property type="evidence" value="ECO:0007669"/>
    <property type="project" value="UniProtKB-EC"/>
</dbReference>
<feature type="domain" description="Acetyl-coenzyme A synthetase N-terminal" evidence="8">
    <location>
        <begin position="120"/>
        <end position="176"/>
    </location>
</feature>
<proteinExistence type="inferred from homology"/>
<evidence type="ECO:0000256" key="1">
    <source>
        <dbReference type="ARBA" id="ARBA00001946"/>
    </source>
</evidence>
<feature type="domain" description="AMP-dependent synthetase/ligase" evidence="7">
    <location>
        <begin position="188"/>
        <end position="551"/>
    </location>
</feature>
<comment type="cofactor">
    <cofactor evidence="1">
        <name>Mg(2+)</name>
        <dbReference type="ChEBI" id="CHEBI:18420"/>
    </cofactor>
</comment>
<name>A0A1E5WET7_9POAL</name>
<dbReference type="EMBL" id="LWDX02010954">
    <property type="protein sequence ID" value="OEL35798.1"/>
    <property type="molecule type" value="Genomic_DNA"/>
</dbReference>
<evidence type="ECO:0000256" key="5">
    <source>
        <dbReference type="ARBA" id="ARBA00034223"/>
    </source>
</evidence>
<comment type="similarity">
    <text evidence="2">Belongs to the ATP-dependent AMP-binding enzyme family.</text>
</comment>
<accession>A0A1E5WET7</accession>
<dbReference type="PROSITE" id="PS00455">
    <property type="entry name" value="AMP_BINDING"/>
    <property type="match status" value="1"/>
</dbReference>
<dbReference type="InterPro" id="IPR032387">
    <property type="entry name" value="ACAS_N"/>
</dbReference>
<dbReference type="EC" id="6.2.1.12" evidence="3"/>
<dbReference type="InterPro" id="IPR020845">
    <property type="entry name" value="AMP-binding_CS"/>
</dbReference>
<comment type="catalytic activity">
    <reaction evidence="4">
        <text>(E)-4-coumarate + ATP + H(+) = (E)-4-coumaroyl-AMP + diphosphate</text>
        <dbReference type="Rhea" id="RHEA:72419"/>
        <dbReference type="ChEBI" id="CHEBI:12876"/>
        <dbReference type="ChEBI" id="CHEBI:15378"/>
        <dbReference type="ChEBI" id="CHEBI:30616"/>
        <dbReference type="ChEBI" id="CHEBI:33019"/>
        <dbReference type="ChEBI" id="CHEBI:192348"/>
    </reaction>
    <physiologicalReaction direction="left-to-right" evidence="4">
        <dbReference type="Rhea" id="RHEA:72420"/>
    </physiologicalReaction>
</comment>
<evidence type="ECO:0000256" key="4">
    <source>
        <dbReference type="ARBA" id="ARBA00034219"/>
    </source>
</evidence>
<organism evidence="9 10">
    <name type="scientific">Dichanthelium oligosanthes</name>
    <dbReference type="NCBI Taxonomy" id="888268"/>
    <lineage>
        <taxon>Eukaryota</taxon>
        <taxon>Viridiplantae</taxon>
        <taxon>Streptophyta</taxon>
        <taxon>Embryophyta</taxon>
        <taxon>Tracheophyta</taxon>
        <taxon>Spermatophyta</taxon>
        <taxon>Magnoliopsida</taxon>
        <taxon>Liliopsida</taxon>
        <taxon>Poales</taxon>
        <taxon>Poaceae</taxon>
        <taxon>PACMAD clade</taxon>
        <taxon>Panicoideae</taxon>
        <taxon>Panicodae</taxon>
        <taxon>Paniceae</taxon>
        <taxon>Dichantheliinae</taxon>
        <taxon>Dichanthelium</taxon>
    </lineage>
</organism>
<reference evidence="9 10" key="1">
    <citation type="submission" date="2016-09" db="EMBL/GenBank/DDBJ databases">
        <title>The draft genome of Dichanthelium oligosanthes: A C3 panicoid grass species.</title>
        <authorList>
            <person name="Studer A.J."/>
            <person name="Schnable J.C."/>
            <person name="Brutnell T.P."/>
        </authorList>
    </citation>
    <scope>NUCLEOTIDE SEQUENCE [LARGE SCALE GENOMIC DNA]</scope>
    <source>
        <strain evidence="10">cv. Kellogg 1175</strain>
        <tissue evidence="9">Leaf</tissue>
    </source>
</reference>
<comment type="catalytic activity">
    <reaction evidence="6">
        <text>(E)-4-coumarate + ATP + CoA = (E)-4-coumaroyl-CoA + AMP + diphosphate</text>
        <dbReference type="Rhea" id="RHEA:19641"/>
        <dbReference type="ChEBI" id="CHEBI:12876"/>
        <dbReference type="ChEBI" id="CHEBI:30616"/>
        <dbReference type="ChEBI" id="CHEBI:33019"/>
        <dbReference type="ChEBI" id="CHEBI:57287"/>
        <dbReference type="ChEBI" id="CHEBI:85008"/>
        <dbReference type="ChEBI" id="CHEBI:456215"/>
        <dbReference type="EC" id="6.2.1.12"/>
    </reaction>
    <physiologicalReaction direction="left-to-right" evidence="6">
        <dbReference type="Rhea" id="RHEA:19642"/>
    </physiologicalReaction>
</comment>
<dbReference type="Proteomes" id="UP000095767">
    <property type="component" value="Unassembled WGS sequence"/>
</dbReference>
<dbReference type="AlphaFoldDB" id="A0A1E5WET7"/>
<dbReference type="PANTHER" id="PTHR44378:SF2">
    <property type="entry name" value="ACYL-ACTIVATING ENZYME 17, PEROXISOMAL-RELATED"/>
    <property type="match status" value="1"/>
</dbReference>
<gene>
    <name evidence="9" type="ORF">BAE44_0003183</name>
</gene>
<dbReference type="PANTHER" id="PTHR44378">
    <property type="entry name" value="ACYL-ACTIVATING ENZYME 17, PEROXISOMAL-RELATED"/>
    <property type="match status" value="1"/>
</dbReference>
<evidence type="ECO:0000256" key="6">
    <source>
        <dbReference type="ARBA" id="ARBA00034252"/>
    </source>
</evidence>
<evidence type="ECO:0000256" key="3">
    <source>
        <dbReference type="ARBA" id="ARBA00012959"/>
    </source>
</evidence>
<dbReference type="InterPro" id="IPR000873">
    <property type="entry name" value="AMP-dep_synth/lig_dom"/>
</dbReference>
<sequence>MAAASHKPLGAITADDLAAAAPGTDAAALHKALRRALDSGAADPAAVWGELCRSLLRPDVPFAVHRMLYYGCFAGFPSPTPPAWTPDPEEAALTNVGRIMEARGRELMGEAYKDPITSFHDFYKFSNENPEAYWKMVFEDMGVEFSVEPSCIWRESDAYPGGEWLPVAELNAAANCLSAKPGRSSKDVAIVWRDEGKDSEPLNFMTLEELRKKSSLVANALDALDLPKGSAIAIDMPMNVNAVVIYLAIVSAGYVVVSIADSFAAPAISTRLKISEAKAIFTQDYILRDDKELPLYSRVVEAKAPMAIVIPVKGSLPIKGLRVNDLSWQDFLGRVNDTKAENYAAVKQPAYAFTNILFSSGTTGEPKAIPWTHITPLKAAADGWCHMDIRKGDVVTWPTNLGWMMGPWLVYASLLNGASMALYNGSPNSSGFAKFVQDAKVTMLGLVPSIARTWKNTDCTAGFDWSNIRCFSSSGEASSVDDYLWLMGRACYKPVIEYCGGTEIGGGFVTGSLLQPQALSAFSTPAMGCNLFILDSSGNPLPQDSVGIGELALDPVLFGASTTLLNADHQEVYFNGMPEWNGKVLRRHGDEFERTTDGYYRAHGRADDTMNLGGIKVSSIEIERICNRVNDGILETAAIGVPPLGGGPEQLTIAVVLKDQSSQVEDLNQLKLAFNAALKKLNPLFKVSSVVVVPLLPRTASNKVMRRVLRKEFSQAAQAKKSKI</sequence>
<dbReference type="GO" id="GO:0106290">
    <property type="term" value="F:trans-cinnamate-CoA ligase activity"/>
    <property type="evidence" value="ECO:0007669"/>
    <property type="project" value="UniProtKB-ARBA"/>
</dbReference>
<evidence type="ECO:0000313" key="10">
    <source>
        <dbReference type="Proteomes" id="UP000095767"/>
    </source>
</evidence>
<dbReference type="STRING" id="888268.A0A1E5WET7"/>
<dbReference type="Gene3D" id="3.30.300.30">
    <property type="match status" value="1"/>
</dbReference>
<dbReference type="InterPro" id="IPR042099">
    <property type="entry name" value="ANL_N_sf"/>
</dbReference>
<comment type="caution">
    <text evidence="9">The sequence shown here is derived from an EMBL/GenBank/DDBJ whole genome shotgun (WGS) entry which is preliminary data.</text>
</comment>